<dbReference type="EMBL" id="KU686198">
    <property type="protein sequence ID" value="AOV58779.1"/>
    <property type="molecule type" value="Genomic_DNA"/>
</dbReference>
<dbReference type="OrthoDB" id="22664at10239"/>
<name>A0A1D8KJE2_9CAUD</name>
<evidence type="ECO:0000313" key="5">
    <source>
        <dbReference type="Proteomes" id="UP000240804"/>
    </source>
</evidence>
<dbReference type="RefSeq" id="YP_009321298.1">
    <property type="nucleotide sequence ID" value="NC_031906.1"/>
</dbReference>
<dbReference type="Proteomes" id="UP000240920">
    <property type="component" value="Segment"/>
</dbReference>
<dbReference type="EMBL" id="KU686199">
    <property type="protein sequence ID" value="AOV59018.1"/>
    <property type="molecule type" value="Genomic_DNA"/>
</dbReference>
<reference evidence="4 5" key="1">
    <citation type="journal article" date="2016" name="Virology">
        <title>The genomic content and context of auxiliary metabolic genes in marine cyanomyoviruses.</title>
        <authorList>
            <person name="Crummett L.T."/>
            <person name="Puxty R.J."/>
            <person name="Weihe C."/>
            <person name="Marston M.F."/>
            <person name="Martiny J.B."/>
        </authorList>
    </citation>
    <scope>NUCLEOTIDE SEQUENCE [LARGE SCALE GENOMIC DNA]</scope>
    <source>
        <strain evidence="1">0808SB25</strain>
        <strain evidence="2">0910TB04</strain>
        <strain evidence="3">1010CC42</strain>
    </source>
</reference>
<keyword evidence="4" id="KW-1185">Reference proteome</keyword>
<dbReference type="Proteomes" id="UP000240804">
    <property type="component" value="Segment"/>
</dbReference>
<evidence type="ECO:0000313" key="4">
    <source>
        <dbReference type="Proteomes" id="UP000204537"/>
    </source>
</evidence>
<sequence>MDNTEYQIYNLETFIGRYAALANKPLIFFRVYGWNNSTDVDAINASMTLYEDILPLDFTTLFKDSEYLVVEMESIIEAEQFLLDNFPQTQADVPKEQYIFYALYNDLGQVILSNE</sequence>
<proteinExistence type="predicted"/>
<gene>
    <name evidence="3" type="ORF">C421010_035</name>
    <name evidence="1" type="ORF">S250808_035</name>
    <name evidence="2" type="ORF">T040910_035</name>
</gene>
<protein>
    <submittedName>
        <fullName evidence="2">Uncharacterized protein</fullName>
    </submittedName>
</protein>
<dbReference type="GeneID" id="30306325"/>
<evidence type="ECO:0000313" key="2">
    <source>
        <dbReference type="EMBL" id="AOV58779.1"/>
    </source>
</evidence>
<evidence type="ECO:0000313" key="1">
    <source>
        <dbReference type="EMBL" id="AOV58540.1"/>
    </source>
</evidence>
<dbReference type="EMBL" id="KU686197">
    <property type="protein sequence ID" value="AOV58540.1"/>
    <property type="molecule type" value="Genomic_DNA"/>
</dbReference>
<evidence type="ECO:0000313" key="3">
    <source>
        <dbReference type="EMBL" id="AOV59018.1"/>
    </source>
</evidence>
<organism evidence="2 5">
    <name type="scientific">Synechococcus phage S-CAM3</name>
    <dbReference type="NCBI Taxonomy" id="1883366"/>
    <lineage>
        <taxon>Viruses</taxon>
        <taxon>Duplodnaviria</taxon>
        <taxon>Heunggongvirae</taxon>
        <taxon>Uroviricota</taxon>
        <taxon>Caudoviricetes</taxon>
        <taxon>Pantevenvirales</taxon>
        <taxon>Kyanoviridae</taxon>
        <taxon>Charybdisvirus</taxon>
        <taxon>Charybdisvirus scam3</taxon>
    </lineage>
</organism>
<accession>A0A1D8KJE2</accession>
<dbReference type="KEGG" id="vg:30306325"/>
<dbReference type="Proteomes" id="UP000204537">
    <property type="component" value="Segment"/>
</dbReference>